<keyword evidence="3" id="KW-1185">Reference proteome</keyword>
<name>A0A8H3X496_GIGMA</name>
<feature type="region of interest" description="Disordered" evidence="1">
    <location>
        <begin position="45"/>
        <end position="83"/>
    </location>
</feature>
<sequence>MQFKKSIESRQNAHVNKATWRKNNDPKEKTNIEDSETLLQEIETASTIPLLGTETTIEEVPDGIVPEKEITRQVPPRKGETNQVIMEDVMTSNESEQNTHLVEQTPLKVVTIQPKLANCHEMNLL</sequence>
<dbReference type="EMBL" id="WTPW01001986">
    <property type="protein sequence ID" value="KAF0403842.1"/>
    <property type="molecule type" value="Genomic_DNA"/>
</dbReference>
<comment type="caution">
    <text evidence="2">The sequence shown here is derived from an EMBL/GenBank/DDBJ whole genome shotgun (WGS) entry which is preliminary data.</text>
</comment>
<feature type="compositionally biased region" description="Basic and acidic residues" evidence="1">
    <location>
        <begin position="22"/>
        <end position="31"/>
    </location>
</feature>
<accession>A0A8H3X496</accession>
<protein>
    <submittedName>
        <fullName evidence="2">Uncharacterized protein</fullName>
    </submittedName>
</protein>
<evidence type="ECO:0000313" key="2">
    <source>
        <dbReference type="EMBL" id="KAF0403842.1"/>
    </source>
</evidence>
<evidence type="ECO:0000256" key="1">
    <source>
        <dbReference type="SAM" id="MobiDB-lite"/>
    </source>
</evidence>
<feature type="region of interest" description="Disordered" evidence="1">
    <location>
        <begin position="1"/>
        <end position="31"/>
    </location>
</feature>
<evidence type="ECO:0000313" key="3">
    <source>
        <dbReference type="Proteomes" id="UP000439903"/>
    </source>
</evidence>
<reference evidence="2 3" key="1">
    <citation type="journal article" date="2019" name="Environ. Microbiol.">
        <title>At the nexus of three kingdoms: the genome of the mycorrhizal fungus Gigaspora margarita provides insights into plant, endobacterial and fungal interactions.</title>
        <authorList>
            <person name="Venice F."/>
            <person name="Ghignone S."/>
            <person name="Salvioli di Fossalunga A."/>
            <person name="Amselem J."/>
            <person name="Novero M."/>
            <person name="Xianan X."/>
            <person name="Sedzielewska Toro K."/>
            <person name="Morin E."/>
            <person name="Lipzen A."/>
            <person name="Grigoriev I.V."/>
            <person name="Henrissat B."/>
            <person name="Martin F.M."/>
            <person name="Bonfante P."/>
        </authorList>
    </citation>
    <scope>NUCLEOTIDE SEQUENCE [LARGE SCALE GENOMIC DNA]</scope>
    <source>
        <strain evidence="2 3">BEG34</strain>
    </source>
</reference>
<gene>
    <name evidence="2" type="ORF">F8M41_009172</name>
</gene>
<dbReference type="AlphaFoldDB" id="A0A8H3X496"/>
<organism evidence="2 3">
    <name type="scientific">Gigaspora margarita</name>
    <dbReference type="NCBI Taxonomy" id="4874"/>
    <lineage>
        <taxon>Eukaryota</taxon>
        <taxon>Fungi</taxon>
        <taxon>Fungi incertae sedis</taxon>
        <taxon>Mucoromycota</taxon>
        <taxon>Glomeromycotina</taxon>
        <taxon>Glomeromycetes</taxon>
        <taxon>Diversisporales</taxon>
        <taxon>Gigasporaceae</taxon>
        <taxon>Gigaspora</taxon>
    </lineage>
</organism>
<dbReference type="Proteomes" id="UP000439903">
    <property type="component" value="Unassembled WGS sequence"/>
</dbReference>
<proteinExistence type="predicted"/>